<evidence type="ECO:0000313" key="2">
    <source>
        <dbReference type="Proteomes" id="UP001642482"/>
    </source>
</evidence>
<organism evidence="1 2">
    <name type="scientific">Sporothrix eucalyptigena</name>
    <dbReference type="NCBI Taxonomy" id="1812306"/>
    <lineage>
        <taxon>Eukaryota</taxon>
        <taxon>Fungi</taxon>
        <taxon>Dikarya</taxon>
        <taxon>Ascomycota</taxon>
        <taxon>Pezizomycotina</taxon>
        <taxon>Sordariomycetes</taxon>
        <taxon>Sordariomycetidae</taxon>
        <taxon>Ophiostomatales</taxon>
        <taxon>Ophiostomataceae</taxon>
        <taxon>Sporothrix</taxon>
    </lineage>
</organism>
<comment type="caution">
    <text evidence="1">The sequence shown here is derived from an EMBL/GenBank/DDBJ whole genome shotgun (WGS) entry which is preliminary data.</text>
</comment>
<name>A0ABP0C6N6_9PEZI</name>
<protein>
    <submittedName>
        <fullName evidence="1">Uncharacterized protein</fullName>
    </submittedName>
</protein>
<accession>A0ABP0C6N6</accession>
<sequence>MAPEVFHDRISAATSELSRHGGLYYDDPKLNNIMDLELAYSPKPTRAASTQKFAALAFDDQYKYFLKAKRDEEKYLQPGGFR</sequence>
<dbReference type="Proteomes" id="UP001642482">
    <property type="component" value="Unassembled WGS sequence"/>
</dbReference>
<keyword evidence="2" id="KW-1185">Reference proteome</keyword>
<proteinExistence type="predicted"/>
<evidence type="ECO:0000313" key="1">
    <source>
        <dbReference type="EMBL" id="CAK7227325.1"/>
    </source>
</evidence>
<gene>
    <name evidence="1" type="ORF">SEUCBS140593_006538</name>
</gene>
<dbReference type="EMBL" id="CAWUHD010000072">
    <property type="protein sequence ID" value="CAK7227325.1"/>
    <property type="molecule type" value="Genomic_DNA"/>
</dbReference>
<reference evidence="1 2" key="1">
    <citation type="submission" date="2024-01" db="EMBL/GenBank/DDBJ databases">
        <authorList>
            <person name="Allen C."/>
            <person name="Tagirdzhanova G."/>
        </authorList>
    </citation>
    <scope>NUCLEOTIDE SEQUENCE [LARGE SCALE GENOMIC DNA]</scope>
</reference>